<dbReference type="AlphaFoldDB" id="A0A4R2KRY4"/>
<dbReference type="GO" id="GO:0008168">
    <property type="term" value="F:methyltransferase activity"/>
    <property type="evidence" value="ECO:0007669"/>
    <property type="project" value="UniProtKB-KW"/>
</dbReference>
<evidence type="ECO:0000313" key="2">
    <source>
        <dbReference type="Proteomes" id="UP000294919"/>
    </source>
</evidence>
<reference evidence="1 2" key="1">
    <citation type="submission" date="2019-03" db="EMBL/GenBank/DDBJ databases">
        <title>Genomic Encyclopedia of Type Strains, Phase IV (KMG-IV): sequencing the most valuable type-strain genomes for metagenomic binning, comparative biology and taxonomic classification.</title>
        <authorList>
            <person name="Goeker M."/>
        </authorList>
    </citation>
    <scope>NUCLEOTIDE SEQUENCE [LARGE SCALE GENOMIC DNA]</scope>
    <source>
        <strain evidence="1 2">DSM 102940</strain>
    </source>
</reference>
<dbReference type="Proteomes" id="UP000294919">
    <property type="component" value="Unassembled WGS sequence"/>
</dbReference>
<sequence length="412" mass="49056">MTNVKKITQLMPQYMEKFKCIGSDCEDTCCAGWGITIDKKAYKKYKKCSQSELKKEFDKNIVRNRKEPTDYSYAQFKLTEEGRCTFLTQDGWCNIHAKLGEEYLCNTCTGYPRKYSMVNGVIEKSGETSCPEVVRLALLNPAKMEFEQVEEEIDLEKVHGKIVNTNNHSCKNKEQKYFWELRIFTIQVLQAREYELWERLIILGNFYHGIEEIIQKNKIEEIPMLIEEYIEGIEKGIFDTLLEEIPVNENIQIELLKEIMNKRTKKGFSNKRFIECHNEFVQELKQNDENEIIKHYKEAYELYYHPYMNKQEYILENYLVNYVFRLLFPFSKNKSLFEEYTLMIIHYALIKMYLVGMAAFHKNAFCTEYVVKLIQSFSKVVEHDQAFLGEIMEFLKENKYLTLTYLLLLIKN</sequence>
<dbReference type="EMBL" id="SLWV01000008">
    <property type="protein sequence ID" value="TCO76464.1"/>
    <property type="molecule type" value="Genomic_DNA"/>
</dbReference>
<keyword evidence="2" id="KW-1185">Reference proteome</keyword>
<dbReference type="OrthoDB" id="86584at2"/>
<comment type="caution">
    <text evidence="1">The sequence shown here is derived from an EMBL/GenBank/DDBJ whole genome shotgun (WGS) entry which is preliminary data.</text>
</comment>
<proteinExistence type="predicted"/>
<protein>
    <submittedName>
        <fullName evidence="1">Lysine-N-methylase</fullName>
    </submittedName>
</protein>
<gene>
    <name evidence="1" type="ORF">EV214_10866</name>
</gene>
<dbReference type="GO" id="GO:0032259">
    <property type="term" value="P:methylation"/>
    <property type="evidence" value="ECO:0007669"/>
    <property type="project" value="UniProtKB-KW"/>
</dbReference>
<dbReference type="NCBIfam" id="NF038110">
    <property type="entry name" value="Lys_methyl_FliB"/>
    <property type="match status" value="1"/>
</dbReference>
<keyword evidence="1" id="KW-0808">Transferase</keyword>
<organism evidence="1 2">
    <name type="scientific">Marinisporobacter balticus</name>
    <dbReference type="NCBI Taxonomy" id="2018667"/>
    <lineage>
        <taxon>Bacteria</taxon>
        <taxon>Bacillati</taxon>
        <taxon>Bacillota</taxon>
        <taxon>Clostridia</taxon>
        <taxon>Peptostreptococcales</taxon>
        <taxon>Thermotaleaceae</taxon>
        <taxon>Marinisporobacter</taxon>
    </lineage>
</organism>
<dbReference type="RefSeq" id="WP_132244432.1">
    <property type="nucleotide sequence ID" value="NZ_SLWV01000008.1"/>
</dbReference>
<name>A0A4R2KRY4_9FIRM</name>
<evidence type="ECO:0000313" key="1">
    <source>
        <dbReference type="EMBL" id="TCO76464.1"/>
    </source>
</evidence>
<keyword evidence="1" id="KW-0489">Methyltransferase</keyword>
<accession>A0A4R2KRY4</accession>